<evidence type="ECO:0000313" key="6">
    <source>
        <dbReference type="Proteomes" id="UP000310017"/>
    </source>
</evidence>
<dbReference type="SMART" id="SM00342">
    <property type="entry name" value="HTH_ARAC"/>
    <property type="match status" value="1"/>
</dbReference>
<dbReference type="KEGG" id="asag:FGM00_04740"/>
<evidence type="ECO:0000259" key="4">
    <source>
        <dbReference type="PROSITE" id="PS01124"/>
    </source>
</evidence>
<accession>A0A5B7SR91</accession>
<gene>
    <name evidence="5" type="ORF">FGM00_04740</name>
</gene>
<dbReference type="PANTHER" id="PTHR43280:SF32">
    <property type="entry name" value="TRANSCRIPTIONAL REGULATORY PROTEIN"/>
    <property type="match status" value="1"/>
</dbReference>
<dbReference type="RefSeq" id="WP_138851802.1">
    <property type="nucleotide sequence ID" value="NZ_CP040710.1"/>
</dbReference>
<evidence type="ECO:0000256" key="1">
    <source>
        <dbReference type="ARBA" id="ARBA00023015"/>
    </source>
</evidence>
<protein>
    <submittedName>
        <fullName evidence="5">Helix-turn-helix domain-containing protein</fullName>
    </submittedName>
</protein>
<reference evidence="5 6" key="1">
    <citation type="submission" date="2019-05" db="EMBL/GenBank/DDBJ databases">
        <title>Genome sequencing of F202Z8.</title>
        <authorList>
            <person name="Kwon Y.M."/>
        </authorList>
    </citation>
    <scope>NUCLEOTIDE SEQUENCE [LARGE SCALE GENOMIC DNA]</scope>
    <source>
        <strain evidence="5 6">F202Z8</strain>
    </source>
</reference>
<keyword evidence="1" id="KW-0805">Transcription regulation</keyword>
<dbReference type="EMBL" id="CP040710">
    <property type="protein sequence ID" value="QCW99449.1"/>
    <property type="molecule type" value="Genomic_DNA"/>
</dbReference>
<dbReference type="PANTHER" id="PTHR43280">
    <property type="entry name" value="ARAC-FAMILY TRANSCRIPTIONAL REGULATOR"/>
    <property type="match status" value="1"/>
</dbReference>
<dbReference type="Pfam" id="PF12833">
    <property type="entry name" value="HTH_18"/>
    <property type="match status" value="1"/>
</dbReference>
<dbReference type="GO" id="GO:0043565">
    <property type="term" value="F:sequence-specific DNA binding"/>
    <property type="evidence" value="ECO:0007669"/>
    <property type="project" value="InterPro"/>
</dbReference>
<keyword evidence="3" id="KW-0804">Transcription</keyword>
<dbReference type="SUPFAM" id="SSF46689">
    <property type="entry name" value="Homeodomain-like"/>
    <property type="match status" value="1"/>
</dbReference>
<name>A0A5B7SR91_9FLAO</name>
<dbReference type="PROSITE" id="PS01124">
    <property type="entry name" value="HTH_ARAC_FAMILY_2"/>
    <property type="match status" value="1"/>
</dbReference>
<keyword evidence="2" id="KW-0238">DNA-binding</keyword>
<dbReference type="OrthoDB" id="1096411at2"/>
<dbReference type="InterPro" id="IPR020449">
    <property type="entry name" value="Tscrpt_reg_AraC-type_HTH"/>
</dbReference>
<evidence type="ECO:0000256" key="2">
    <source>
        <dbReference type="ARBA" id="ARBA00023125"/>
    </source>
</evidence>
<dbReference type="AlphaFoldDB" id="A0A5B7SR91"/>
<sequence length="317" mass="36958">MTTLLKNIPSLDIDRFVQNLMNAPNRHTITHRNQKMQFHICRLSEIDDASPLDKPHIYDFFTIYFVEAGSLAKINQLESLQLNAKEVFFSKPGEIKTWQKMKGLKGYLLSFTIDYLLMLINDKNIINSFDYLMPDSQRKFALDEANFAYYQNVFNELGKEYAEPKLQSTELIRFWIFVLLIKTNRLHQEQHQLVKPKKLTRSSDVICAKFLKLLDETFTDLAKGTIMKPPRIKEFAELLNVNPTYLGECVRKSSGKSAKSIINRKTLLLAKCQLLHTQNNISEIAYQLGFESPGYFIRFFKKFEELTPLEFRKSMSA</sequence>
<evidence type="ECO:0000313" key="5">
    <source>
        <dbReference type="EMBL" id="QCW99449.1"/>
    </source>
</evidence>
<dbReference type="Proteomes" id="UP000310017">
    <property type="component" value="Chromosome"/>
</dbReference>
<dbReference type="Gene3D" id="1.10.10.60">
    <property type="entry name" value="Homeodomain-like"/>
    <property type="match status" value="1"/>
</dbReference>
<proteinExistence type="predicted"/>
<dbReference type="PRINTS" id="PR00032">
    <property type="entry name" value="HTHARAC"/>
</dbReference>
<dbReference type="GO" id="GO:0003700">
    <property type="term" value="F:DNA-binding transcription factor activity"/>
    <property type="evidence" value="ECO:0007669"/>
    <property type="project" value="InterPro"/>
</dbReference>
<dbReference type="InterPro" id="IPR018060">
    <property type="entry name" value="HTH_AraC"/>
</dbReference>
<dbReference type="InterPro" id="IPR009057">
    <property type="entry name" value="Homeodomain-like_sf"/>
</dbReference>
<feature type="domain" description="HTH araC/xylS-type" evidence="4">
    <location>
        <begin position="216"/>
        <end position="314"/>
    </location>
</feature>
<organism evidence="5 6">
    <name type="scientific">Aggregatimonas sangjinii</name>
    <dbReference type="NCBI Taxonomy" id="2583587"/>
    <lineage>
        <taxon>Bacteria</taxon>
        <taxon>Pseudomonadati</taxon>
        <taxon>Bacteroidota</taxon>
        <taxon>Flavobacteriia</taxon>
        <taxon>Flavobacteriales</taxon>
        <taxon>Flavobacteriaceae</taxon>
        <taxon>Aggregatimonas</taxon>
    </lineage>
</organism>
<keyword evidence="6" id="KW-1185">Reference proteome</keyword>
<evidence type="ECO:0000256" key="3">
    <source>
        <dbReference type="ARBA" id="ARBA00023163"/>
    </source>
</evidence>